<feature type="compositionally biased region" description="Polar residues" evidence="1">
    <location>
        <begin position="32"/>
        <end position="43"/>
    </location>
</feature>
<organism evidence="2 3">
    <name type="scientific">Burkholderia pseudomultivorans</name>
    <dbReference type="NCBI Taxonomy" id="1207504"/>
    <lineage>
        <taxon>Bacteria</taxon>
        <taxon>Pseudomonadati</taxon>
        <taxon>Pseudomonadota</taxon>
        <taxon>Betaproteobacteria</taxon>
        <taxon>Burkholderiales</taxon>
        <taxon>Burkholderiaceae</taxon>
        <taxon>Burkholderia</taxon>
        <taxon>Burkholderia cepacia complex</taxon>
    </lineage>
</organism>
<feature type="region of interest" description="Disordered" evidence="1">
    <location>
        <begin position="133"/>
        <end position="157"/>
    </location>
</feature>
<protein>
    <submittedName>
        <fullName evidence="2">Uncharacterized protein</fullName>
    </submittedName>
</protein>
<reference evidence="2 3" key="1">
    <citation type="submission" date="2019-06" db="EMBL/GenBank/DDBJ databases">
        <title>Evolution of Burkholderia multivorans in the lungs of Cystic Fibrosis patients.</title>
        <authorList>
            <person name="Moreira L.M."/>
        </authorList>
    </citation>
    <scope>NUCLEOTIDE SEQUENCE [LARGE SCALE GENOMIC DNA]</scope>
    <source>
        <strain evidence="2 3">VC13239</strain>
    </source>
</reference>
<evidence type="ECO:0000256" key="1">
    <source>
        <dbReference type="SAM" id="MobiDB-lite"/>
    </source>
</evidence>
<feature type="region of interest" description="Disordered" evidence="1">
    <location>
        <begin position="1"/>
        <end position="44"/>
    </location>
</feature>
<keyword evidence="3" id="KW-1185">Reference proteome</keyword>
<evidence type="ECO:0000313" key="2">
    <source>
        <dbReference type="EMBL" id="MDR8753094.1"/>
    </source>
</evidence>
<dbReference type="EMBL" id="VJSY01000009">
    <property type="protein sequence ID" value="MDR8753094.1"/>
    <property type="molecule type" value="Genomic_DNA"/>
</dbReference>
<proteinExistence type="predicted"/>
<dbReference type="Proteomes" id="UP001248067">
    <property type="component" value="Unassembled WGS sequence"/>
</dbReference>
<gene>
    <name evidence="2" type="ORF">FEQ00_01502</name>
</gene>
<name>A0ABU2E0A3_9BURK</name>
<evidence type="ECO:0000313" key="3">
    <source>
        <dbReference type="Proteomes" id="UP001248067"/>
    </source>
</evidence>
<sequence>MIDCSLRGNDRPEFRGQSGQRPREDAARDTTFAASSADPQPTKSGPLLRLFRRVRNRLTASRYILAGTCDRIAARQHNGQSKRQHCDLCHFPLHFSVICTSHFTHLLRLLRSMTMPRRANPCRALRHGLPRLERPFLSGSRPQTPRDNHDTKHRPATGQYTHVRCPRQMHARPEGRIIYITSTGRHYLNNSSRDYLILAVRLLYNHNRNQSPPH</sequence>
<accession>A0ABU2E0A3</accession>
<comment type="caution">
    <text evidence="2">The sequence shown here is derived from an EMBL/GenBank/DDBJ whole genome shotgun (WGS) entry which is preliminary data.</text>
</comment>